<dbReference type="AlphaFoldDB" id="A0A1B8ZHU0"/>
<dbReference type="EMBL" id="JAZGJU010000068">
    <property type="protein sequence ID" value="MEE6129983.1"/>
    <property type="molecule type" value="Genomic_DNA"/>
</dbReference>
<dbReference type="KEGG" id="carh:EGY05_21520"/>
<dbReference type="EMBL" id="RYFC01000001">
    <property type="protein sequence ID" value="RTZ50273.1"/>
    <property type="molecule type" value="Genomic_DNA"/>
</dbReference>
<protein>
    <submittedName>
        <fullName evidence="1">NHLP leader peptide family RiPP</fullName>
    </submittedName>
    <submittedName>
        <fullName evidence="3">NHLP leader peptide family natural product</fullName>
    </submittedName>
</protein>
<organism evidence="2 4">
    <name type="scientific">Chryseobacterium arthrosphaerae</name>
    <dbReference type="NCBI Taxonomy" id="651561"/>
    <lineage>
        <taxon>Bacteria</taxon>
        <taxon>Pseudomonadati</taxon>
        <taxon>Bacteroidota</taxon>
        <taxon>Flavobacteriia</taxon>
        <taxon>Flavobacteriales</taxon>
        <taxon>Weeksellaceae</taxon>
        <taxon>Chryseobacterium group</taxon>
        <taxon>Chryseobacterium</taxon>
    </lineage>
</organism>
<dbReference type="Proteomes" id="UP000093432">
    <property type="component" value="Unassembled WGS sequence"/>
</dbReference>
<dbReference type="RefSeq" id="WP_065399841.1">
    <property type="nucleotide sequence ID" value="NZ_CP033811.1"/>
</dbReference>
<evidence type="ECO:0000313" key="4">
    <source>
        <dbReference type="Proteomes" id="UP000093432"/>
    </source>
</evidence>
<evidence type="ECO:0000313" key="3">
    <source>
        <dbReference type="EMBL" id="RTZ50273.1"/>
    </source>
</evidence>
<keyword evidence="6" id="KW-1185">Reference proteome</keyword>
<dbReference type="SUPFAM" id="SSF56209">
    <property type="entry name" value="Nitrile hydratase alpha chain"/>
    <property type="match status" value="1"/>
</dbReference>
<dbReference type="Proteomes" id="UP001350005">
    <property type="component" value="Unassembled WGS sequence"/>
</dbReference>
<dbReference type="InterPro" id="IPR036648">
    <property type="entry name" value="CN_Hdrase_a/SCN_Hdrase_g_sf"/>
</dbReference>
<dbReference type="OrthoDB" id="1275056at2"/>
<dbReference type="Proteomes" id="UP000276953">
    <property type="component" value="Unassembled WGS sequence"/>
</dbReference>
<accession>A0A1B8ZHU0</accession>
<evidence type="ECO:0000313" key="6">
    <source>
        <dbReference type="Proteomes" id="UP001350005"/>
    </source>
</evidence>
<evidence type="ECO:0000313" key="5">
    <source>
        <dbReference type="Proteomes" id="UP000276953"/>
    </source>
</evidence>
<reference evidence="1 6" key="4">
    <citation type="submission" date="2024-01" db="EMBL/GenBank/DDBJ databases">
        <title>Whole genome of Chryseobacterium arthrosphaerae NNCa 2741.</title>
        <authorList>
            <person name="Boriskina E.V."/>
            <person name="Gordinskaya N.A."/>
            <person name="Kropotov V.S."/>
            <person name="Alekseeva A.E."/>
            <person name="Makhova M.A."/>
            <person name="Kryazhev D.V."/>
            <person name="Shkurkina I.S."/>
        </authorList>
    </citation>
    <scope>NUCLEOTIDE SEQUENCE [LARGE SCALE GENOMIC DNA]</scope>
    <source>
        <strain evidence="1 6">NNCa 2741</strain>
    </source>
</reference>
<dbReference type="EMBL" id="MAYG01000012">
    <property type="protein sequence ID" value="OCA71185.1"/>
    <property type="molecule type" value="Genomic_DNA"/>
</dbReference>
<evidence type="ECO:0000313" key="1">
    <source>
        <dbReference type="EMBL" id="MEE6129983.1"/>
    </source>
</evidence>
<name>A0A1B8ZHU0_9FLAO</name>
<reference evidence="2" key="2">
    <citation type="submission" date="2016-07" db="EMBL/GenBank/DDBJ databases">
        <authorList>
            <person name="Jeong J.-J."/>
            <person name="Kim D.W."/>
            <person name="Sang M.K."/>
            <person name="Choi I.-G."/>
            <person name="Kim K.D."/>
        </authorList>
    </citation>
    <scope>NUCLEOTIDE SEQUENCE</scope>
    <source>
        <strain evidence="2">CC-VM-7</strain>
    </source>
</reference>
<dbReference type="STRING" id="651561.BBI00_15685"/>
<sequence length="116" mass="12779">MKLTKNQEALQKAVVEAWENAEFKKQLLSNPVEAIESLTGEKFEIPAGKEFVIVDSNDDSKIYFNFPTKESIMEVELTDEQLEAVAGGANCSVGDLRTLTIIDSCFCTGDTILSNN</sequence>
<dbReference type="GO" id="GO:0046914">
    <property type="term" value="F:transition metal ion binding"/>
    <property type="evidence" value="ECO:0007669"/>
    <property type="project" value="InterPro"/>
</dbReference>
<reference evidence="4" key="1">
    <citation type="submission" date="2016-07" db="EMBL/GenBank/DDBJ databases">
        <authorList>
            <person name="Florea S."/>
            <person name="Webb J.S."/>
            <person name="Jaromczyk J."/>
            <person name="Schardl C.L."/>
        </authorList>
    </citation>
    <scope>NUCLEOTIDE SEQUENCE [LARGE SCALE GENOMIC DNA]</scope>
    <source>
        <strain evidence="4">CC-VM-7</strain>
    </source>
</reference>
<gene>
    <name evidence="2" type="ORF">BBI00_15685</name>
    <name evidence="3" type="ORF">EJ377_10420</name>
    <name evidence="1" type="ORF">V2E39_21465</name>
</gene>
<dbReference type="GO" id="GO:0003824">
    <property type="term" value="F:catalytic activity"/>
    <property type="evidence" value="ECO:0007669"/>
    <property type="project" value="InterPro"/>
</dbReference>
<evidence type="ECO:0000313" key="2">
    <source>
        <dbReference type="EMBL" id="OCA71185.1"/>
    </source>
</evidence>
<dbReference type="InterPro" id="IPR022513">
    <property type="entry name" value="TOMM_pelo"/>
</dbReference>
<comment type="caution">
    <text evidence="2">The sequence shown here is derived from an EMBL/GenBank/DDBJ whole genome shotgun (WGS) entry which is preliminary data.</text>
</comment>
<dbReference type="NCBIfam" id="TIGR03793">
    <property type="entry name" value="leader_NHLP"/>
    <property type="match status" value="1"/>
</dbReference>
<proteinExistence type="predicted"/>
<dbReference type="Gene3D" id="3.90.330.10">
    <property type="entry name" value="Nitrile hydratase alpha /Thiocyanate hydrolase gamma"/>
    <property type="match status" value="1"/>
</dbReference>
<reference evidence="3 5" key="3">
    <citation type="submission" date="2018-12" db="EMBL/GenBank/DDBJ databases">
        <title>Draft Genome Sequence of Chryseobacterium arthrosphaerae strain ED882-96 Isolated from the Blood of a Patient with Liver Cirrhosis in Taiwan.</title>
        <authorList>
            <person name="Lin J.-N."/>
            <person name="Lai C.-H."/>
            <person name="Yang C.-H."/>
            <person name="Huang Y.-H."/>
        </authorList>
    </citation>
    <scope>NUCLEOTIDE SEQUENCE [LARGE SCALE GENOMIC DNA]</scope>
    <source>
        <strain evidence="3 5">ED882-96</strain>
    </source>
</reference>